<dbReference type="AlphaFoldDB" id="A0A671UK46"/>
<dbReference type="Ensembl" id="ENSSAUT00010013866.1">
    <property type="protein sequence ID" value="ENSSAUP00010013044.1"/>
    <property type="gene ID" value="ENSSAUG00010006223.1"/>
</dbReference>
<protein>
    <submittedName>
        <fullName evidence="1">Uncharacterized protein</fullName>
    </submittedName>
</protein>
<reference evidence="1" key="2">
    <citation type="submission" date="2025-08" db="UniProtKB">
        <authorList>
            <consortium name="Ensembl"/>
        </authorList>
    </citation>
    <scope>IDENTIFICATION</scope>
</reference>
<accession>A0A671UK46</accession>
<evidence type="ECO:0000313" key="1">
    <source>
        <dbReference type="Ensembl" id="ENSSAUP00010013044.1"/>
    </source>
</evidence>
<dbReference type="InParanoid" id="A0A671UK46"/>
<evidence type="ECO:0000313" key="2">
    <source>
        <dbReference type="Proteomes" id="UP000472265"/>
    </source>
</evidence>
<reference evidence="1" key="3">
    <citation type="submission" date="2025-09" db="UniProtKB">
        <authorList>
            <consortium name="Ensembl"/>
        </authorList>
    </citation>
    <scope>IDENTIFICATION</scope>
</reference>
<dbReference type="GeneTree" id="ENSGT00940000177291"/>
<dbReference type="OMA" id="WQVETNS"/>
<name>A0A671UK46_SPAAU</name>
<proteinExistence type="predicted"/>
<organism evidence="1 2">
    <name type="scientific">Sparus aurata</name>
    <name type="common">Gilthead sea bream</name>
    <dbReference type="NCBI Taxonomy" id="8175"/>
    <lineage>
        <taxon>Eukaryota</taxon>
        <taxon>Metazoa</taxon>
        <taxon>Chordata</taxon>
        <taxon>Craniata</taxon>
        <taxon>Vertebrata</taxon>
        <taxon>Euteleostomi</taxon>
        <taxon>Actinopterygii</taxon>
        <taxon>Neopterygii</taxon>
        <taxon>Teleostei</taxon>
        <taxon>Neoteleostei</taxon>
        <taxon>Acanthomorphata</taxon>
        <taxon>Eupercaria</taxon>
        <taxon>Spariformes</taxon>
        <taxon>Sparidae</taxon>
        <taxon>Sparus</taxon>
    </lineage>
</organism>
<sequence length="157" mass="16580">STLGCGPLHCVDLVRRPQRTQLCVGALQAGLLALTAQRVLFDELIAWATVQAELQAAIVLREVQGVATHAPDDDGSADITGLDLYLPAHPRAAALNNGQAAALTTTASAILKGQRQIFCGDHFFPECWLTQDGFVTASNLHVSSNTSPALALLVLIQ</sequence>
<keyword evidence="2" id="KW-1185">Reference proteome</keyword>
<reference evidence="1" key="1">
    <citation type="submission" date="2021-04" db="EMBL/GenBank/DDBJ databases">
        <authorList>
            <consortium name="Wellcome Sanger Institute Data Sharing"/>
        </authorList>
    </citation>
    <scope>NUCLEOTIDE SEQUENCE [LARGE SCALE GENOMIC DNA]</scope>
</reference>
<dbReference type="Proteomes" id="UP000472265">
    <property type="component" value="Chromosome 11"/>
</dbReference>